<dbReference type="EMBL" id="CP062176">
    <property type="protein sequence ID" value="WXK39892.1"/>
    <property type="molecule type" value="Genomic_DNA"/>
</dbReference>
<organism evidence="1 2">
    <name type="scientific">Mycetohabitans rhizoxinica</name>
    <dbReference type="NCBI Taxonomy" id="412963"/>
    <lineage>
        <taxon>Bacteria</taxon>
        <taxon>Pseudomonadati</taxon>
        <taxon>Pseudomonadota</taxon>
        <taxon>Betaproteobacteria</taxon>
        <taxon>Burkholderiales</taxon>
        <taxon>Burkholderiaceae</taxon>
        <taxon>Mycetohabitans</taxon>
    </lineage>
</organism>
<evidence type="ECO:0000313" key="1">
    <source>
        <dbReference type="EMBL" id="WXK39892.1"/>
    </source>
</evidence>
<evidence type="ECO:0000313" key="2">
    <source>
        <dbReference type="Proteomes" id="UP001493153"/>
    </source>
</evidence>
<dbReference type="Proteomes" id="UP001493153">
    <property type="component" value="Chromosome"/>
</dbReference>
<sequence>MASAALIVGLRAQHGGRPGALIAVHHWYEPAAHRWYEPMLRSHYDDAAARTVKLAQLAQFAARYF</sequence>
<gene>
    <name evidence="1" type="ORF">IHE29_11725</name>
</gene>
<proteinExistence type="predicted"/>
<keyword evidence="2" id="KW-1185">Reference proteome</keyword>
<accession>A0ABZ2PYE9</accession>
<reference evidence="1 2" key="1">
    <citation type="submission" date="2020-09" db="EMBL/GenBank/DDBJ databases">
        <title>Genome sequences of Mycetohabitans spp.</title>
        <authorList>
            <person name="Carter M.E."/>
            <person name="Carpenter S.C.D."/>
            <person name="Bogdanove A.J."/>
        </authorList>
    </citation>
    <scope>NUCLEOTIDE SEQUENCE [LARGE SCALE GENOMIC DNA]</scope>
    <source>
        <strain evidence="1 2">B12</strain>
    </source>
</reference>
<protein>
    <submittedName>
        <fullName evidence="1">Uncharacterized protein</fullName>
    </submittedName>
</protein>
<name>A0ABZ2PYE9_9BURK</name>
<dbReference type="RefSeq" id="WP_041753154.1">
    <property type="nucleotide sequence ID" value="NZ_CP062174.1"/>
</dbReference>